<dbReference type="Pfam" id="PF00646">
    <property type="entry name" value="F-box"/>
    <property type="match status" value="1"/>
</dbReference>
<dbReference type="Proteomes" id="UP000759131">
    <property type="component" value="Unassembled WGS sequence"/>
</dbReference>
<organism evidence="3">
    <name type="scientific">Medioppia subpectinata</name>
    <dbReference type="NCBI Taxonomy" id="1979941"/>
    <lineage>
        <taxon>Eukaryota</taxon>
        <taxon>Metazoa</taxon>
        <taxon>Ecdysozoa</taxon>
        <taxon>Arthropoda</taxon>
        <taxon>Chelicerata</taxon>
        <taxon>Arachnida</taxon>
        <taxon>Acari</taxon>
        <taxon>Acariformes</taxon>
        <taxon>Sarcoptiformes</taxon>
        <taxon>Oribatida</taxon>
        <taxon>Brachypylina</taxon>
        <taxon>Oppioidea</taxon>
        <taxon>Oppiidae</taxon>
        <taxon>Medioppia</taxon>
    </lineage>
</organism>
<feature type="compositionally biased region" description="Basic and acidic residues" evidence="1">
    <location>
        <begin position="1"/>
        <end position="12"/>
    </location>
</feature>
<name>A0A7R9KZR6_9ACAR</name>
<dbReference type="OrthoDB" id="6532759at2759"/>
<feature type="domain" description="F-box" evidence="2">
    <location>
        <begin position="39"/>
        <end position="79"/>
    </location>
</feature>
<dbReference type="EMBL" id="CAJPIZ010011076">
    <property type="protein sequence ID" value="CAG2112929.1"/>
    <property type="molecule type" value="Genomic_DNA"/>
</dbReference>
<evidence type="ECO:0000259" key="2">
    <source>
        <dbReference type="SMART" id="SM00256"/>
    </source>
</evidence>
<keyword evidence="4" id="KW-1185">Reference proteome</keyword>
<evidence type="ECO:0000313" key="4">
    <source>
        <dbReference type="Proteomes" id="UP000759131"/>
    </source>
</evidence>
<dbReference type="InterPro" id="IPR032675">
    <property type="entry name" value="LRR_dom_sf"/>
</dbReference>
<dbReference type="Gene3D" id="3.80.10.10">
    <property type="entry name" value="Ribonuclease Inhibitor"/>
    <property type="match status" value="2"/>
</dbReference>
<accession>A0A7R9KZR6</accession>
<feature type="region of interest" description="Disordered" evidence="1">
    <location>
        <begin position="1"/>
        <end position="25"/>
    </location>
</feature>
<dbReference type="GO" id="GO:0019005">
    <property type="term" value="C:SCF ubiquitin ligase complex"/>
    <property type="evidence" value="ECO:0007669"/>
    <property type="project" value="TreeGrafter"/>
</dbReference>
<proteinExistence type="predicted"/>
<dbReference type="EMBL" id="OC865651">
    <property type="protein sequence ID" value="CAD7632499.1"/>
    <property type="molecule type" value="Genomic_DNA"/>
</dbReference>
<dbReference type="SMART" id="SM00256">
    <property type="entry name" value="FBOX"/>
    <property type="match status" value="2"/>
</dbReference>
<dbReference type="InterPro" id="IPR001810">
    <property type="entry name" value="F-box_dom"/>
</dbReference>
<dbReference type="AlphaFoldDB" id="A0A7R9KZR6"/>
<dbReference type="SUPFAM" id="SSF52047">
    <property type="entry name" value="RNI-like"/>
    <property type="match status" value="2"/>
</dbReference>
<feature type="compositionally biased region" description="Acidic residues" evidence="1">
    <location>
        <begin position="13"/>
        <end position="23"/>
    </location>
</feature>
<gene>
    <name evidence="3" type="ORF">OSB1V03_LOCUS12902</name>
</gene>
<dbReference type="PANTHER" id="PTHR13318">
    <property type="entry name" value="PARTNER OF PAIRED, ISOFORM B-RELATED"/>
    <property type="match status" value="1"/>
</dbReference>
<reference evidence="3" key="1">
    <citation type="submission" date="2020-11" db="EMBL/GenBank/DDBJ databases">
        <authorList>
            <person name="Tran Van P."/>
        </authorList>
    </citation>
    <scope>NUCLEOTIDE SEQUENCE</scope>
</reference>
<protein>
    <recommendedName>
        <fullName evidence="2">F-box domain-containing protein</fullName>
    </recommendedName>
</protein>
<feature type="non-terminal residue" evidence="3">
    <location>
        <position position="1"/>
    </location>
</feature>
<sequence length="704" mass="82138">MAQEVKHLKTELETTDDGEDVDEDNRQPQIYAKNSMDRFGDDLSQLLLSYLSLEDRFQCECVSKQFQRTVFVSVVDITLSDRFIQRLLNEKRSDTEMLATFAIKCSNIQTIDCRGITKDYEKRVPEVLGLLRDYCRRLRDIYCDWSYEMLATFGPLVTQIDAIICFNGSKAFNYCHRLSQLRIHSFNDIFDIRNDRSRVKNIRKFELISHSYYHNRRWPSFVAANQSIESLTVTSRTFRDEESVREMCGQLSRLTQLRELTLGLPLRSMVAVNPAVVSDSLRTIGVNCKQLKRLALNLCATTVQVLSLDSLSVFRRLKWLRLEVYAAIDDQLLEPLRHCKRLTQLGLKLNKMTPKVMTDLHQYCPRLHYLFIHDFNNIIDTECLSHISRLPALQTLVIECNADNDMAHEVKHLKTSLETTDDGEDVDEDNRQPQIYAKNSMDRFGDDLCQLLLSNLSLEDRFQCECVSKQFQRTVFESVVNITLSDRFIQRLLIEKRSDTEMLAIIAIKCPNIQTIDCRGITKDYEKRVPEVLGILRQYCRHLRDIYCNLDANSRQMMATFGPLVTRIDAINSYKYSKAVTHCHRLSQLRIHSFDKIFDILYDTFFVKNIRKFELISQSYDDDRRWPLFVAANQSIESLAVKSCYFRDEESVREMCGQLSRLTQLRQLTLELTLRSNGQNPAVVTDFLRIIGRNCKQFKRLSLN</sequence>
<evidence type="ECO:0000256" key="1">
    <source>
        <dbReference type="SAM" id="MobiDB-lite"/>
    </source>
</evidence>
<dbReference type="GO" id="GO:0031146">
    <property type="term" value="P:SCF-dependent proteasomal ubiquitin-dependent protein catabolic process"/>
    <property type="evidence" value="ECO:0007669"/>
    <property type="project" value="TreeGrafter"/>
</dbReference>
<evidence type="ECO:0000313" key="3">
    <source>
        <dbReference type="EMBL" id="CAD7632499.1"/>
    </source>
</evidence>
<feature type="domain" description="F-box" evidence="2">
    <location>
        <begin position="444"/>
        <end position="484"/>
    </location>
</feature>